<evidence type="ECO:0000313" key="6">
    <source>
        <dbReference type="EMBL" id="GGG18895.1"/>
    </source>
</evidence>
<dbReference type="InterPro" id="IPR013780">
    <property type="entry name" value="Glyco_hydro_b"/>
</dbReference>
<dbReference type="InterPro" id="IPR011013">
    <property type="entry name" value="Gal_mutarotase_sf_dom"/>
</dbReference>
<keyword evidence="2" id="KW-0378">Hydrolase</keyword>
<feature type="domain" description="Glycosyl hydrolase family 31 C-terminal" evidence="5">
    <location>
        <begin position="616"/>
        <end position="702"/>
    </location>
</feature>
<evidence type="ECO:0000259" key="4">
    <source>
        <dbReference type="Pfam" id="PF13802"/>
    </source>
</evidence>
<evidence type="ECO:0000313" key="7">
    <source>
        <dbReference type="Proteomes" id="UP000644756"/>
    </source>
</evidence>
<keyword evidence="2" id="KW-0326">Glycosidase</keyword>
<gene>
    <name evidence="6" type="ORF">GCM10010916_39660</name>
</gene>
<dbReference type="SUPFAM" id="SSF51445">
    <property type="entry name" value="(Trans)glycosidases"/>
    <property type="match status" value="1"/>
</dbReference>
<reference evidence="6" key="2">
    <citation type="submission" date="2020-09" db="EMBL/GenBank/DDBJ databases">
        <authorList>
            <person name="Sun Q."/>
            <person name="Zhou Y."/>
        </authorList>
    </citation>
    <scope>NUCLEOTIDE SEQUENCE</scope>
    <source>
        <strain evidence="6">CGMCC 1.12987</strain>
    </source>
</reference>
<organism evidence="6 7">
    <name type="scientific">Paenibacillus abyssi</name>
    <dbReference type="NCBI Taxonomy" id="1340531"/>
    <lineage>
        <taxon>Bacteria</taxon>
        <taxon>Bacillati</taxon>
        <taxon>Bacillota</taxon>
        <taxon>Bacilli</taxon>
        <taxon>Bacillales</taxon>
        <taxon>Paenibacillaceae</taxon>
        <taxon>Paenibacillus</taxon>
    </lineage>
</organism>
<evidence type="ECO:0000256" key="2">
    <source>
        <dbReference type="RuleBase" id="RU361185"/>
    </source>
</evidence>
<dbReference type="Gene3D" id="3.20.20.80">
    <property type="entry name" value="Glycosidases"/>
    <property type="match status" value="1"/>
</dbReference>
<dbReference type="CDD" id="cd14752">
    <property type="entry name" value="GH31_N"/>
    <property type="match status" value="1"/>
</dbReference>
<dbReference type="Pfam" id="PF21365">
    <property type="entry name" value="Glyco_hydro_31_3rd"/>
    <property type="match status" value="1"/>
</dbReference>
<dbReference type="GO" id="GO:0005975">
    <property type="term" value="P:carbohydrate metabolic process"/>
    <property type="evidence" value="ECO:0007669"/>
    <property type="project" value="InterPro"/>
</dbReference>
<keyword evidence="7" id="KW-1185">Reference proteome</keyword>
<evidence type="ECO:0008006" key="8">
    <source>
        <dbReference type="Google" id="ProtNLM"/>
    </source>
</evidence>
<dbReference type="GO" id="GO:0030246">
    <property type="term" value="F:carbohydrate binding"/>
    <property type="evidence" value="ECO:0007669"/>
    <property type="project" value="InterPro"/>
</dbReference>
<dbReference type="Pfam" id="PF01055">
    <property type="entry name" value="Glyco_hydro_31_2nd"/>
    <property type="match status" value="1"/>
</dbReference>
<dbReference type="InterPro" id="IPR017853">
    <property type="entry name" value="GH"/>
</dbReference>
<comment type="similarity">
    <text evidence="1 2">Belongs to the glycosyl hydrolase 31 family.</text>
</comment>
<protein>
    <recommendedName>
        <fullName evidence="8">Alpha-xylosidase</fullName>
    </recommendedName>
</protein>
<dbReference type="InterPro" id="IPR048395">
    <property type="entry name" value="Glyco_hydro_31_C"/>
</dbReference>
<dbReference type="SUPFAM" id="SSF51011">
    <property type="entry name" value="Glycosyl hydrolase domain"/>
    <property type="match status" value="1"/>
</dbReference>
<dbReference type="CDD" id="cd06593">
    <property type="entry name" value="GH31_xylosidase_YicI"/>
    <property type="match status" value="1"/>
</dbReference>
<dbReference type="InterPro" id="IPR025887">
    <property type="entry name" value="Glyco_hydro_31_N_dom"/>
</dbReference>
<evidence type="ECO:0000259" key="3">
    <source>
        <dbReference type="Pfam" id="PF01055"/>
    </source>
</evidence>
<evidence type="ECO:0000259" key="5">
    <source>
        <dbReference type="Pfam" id="PF21365"/>
    </source>
</evidence>
<dbReference type="AlphaFoldDB" id="A0A917G216"/>
<dbReference type="Gene3D" id="2.60.40.1760">
    <property type="entry name" value="glycosyl hydrolase (family 31)"/>
    <property type="match status" value="1"/>
</dbReference>
<dbReference type="RefSeq" id="WP_377522400.1">
    <property type="nucleotide sequence ID" value="NZ_JBHRVG010000001.1"/>
</dbReference>
<dbReference type="GO" id="GO:0004553">
    <property type="term" value="F:hydrolase activity, hydrolyzing O-glycosyl compounds"/>
    <property type="evidence" value="ECO:0007669"/>
    <property type="project" value="InterPro"/>
</dbReference>
<evidence type="ECO:0000256" key="1">
    <source>
        <dbReference type="ARBA" id="ARBA00007806"/>
    </source>
</evidence>
<dbReference type="SUPFAM" id="SSF74650">
    <property type="entry name" value="Galactose mutarotase-like"/>
    <property type="match status" value="1"/>
</dbReference>
<dbReference type="Proteomes" id="UP000644756">
    <property type="component" value="Unassembled WGS sequence"/>
</dbReference>
<dbReference type="PANTHER" id="PTHR22762:SF144">
    <property type="entry name" value="ALPHA-XYLOSIDASE"/>
    <property type="match status" value="1"/>
</dbReference>
<name>A0A917G216_9BACL</name>
<proteinExistence type="inferred from homology"/>
<dbReference type="PANTHER" id="PTHR22762">
    <property type="entry name" value="ALPHA-GLUCOSIDASE"/>
    <property type="match status" value="1"/>
</dbReference>
<dbReference type="Gene3D" id="2.60.40.1180">
    <property type="entry name" value="Golgi alpha-mannosidase II"/>
    <property type="match status" value="1"/>
</dbReference>
<feature type="domain" description="Glycoside hydrolase family 31 TIM barrel" evidence="3">
    <location>
        <begin position="305"/>
        <end position="607"/>
    </location>
</feature>
<feature type="domain" description="Glycoside hydrolase family 31 N-terminal" evidence="4">
    <location>
        <begin position="84"/>
        <end position="263"/>
    </location>
</feature>
<reference evidence="6" key="1">
    <citation type="journal article" date="2014" name="Int. J. Syst. Evol. Microbiol.">
        <title>Complete genome sequence of Corynebacterium casei LMG S-19264T (=DSM 44701T), isolated from a smear-ripened cheese.</title>
        <authorList>
            <consortium name="US DOE Joint Genome Institute (JGI-PGF)"/>
            <person name="Walter F."/>
            <person name="Albersmeier A."/>
            <person name="Kalinowski J."/>
            <person name="Ruckert C."/>
        </authorList>
    </citation>
    <scope>NUCLEOTIDE SEQUENCE</scope>
    <source>
        <strain evidence="6">CGMCC 1.12987</strain>
    </source>
</reference>
<accession>A0A917G216</accession>
<sequence length="763" mass="85966">MVSLNDIRLLNESIDVSQSFHKTENLHFHLNRVTVLDAHTGRGSIEWQRHGYKIRTSFNQVMLPFERTGSWEFPPEYEQDKVLPFDISFVSDRVVRVRLSGKGPLGDAQAASPMIERLGETKWSAKEEEGTVVYESAHGSLTVERDPLRFVLRDRSGRVLTRTKQMADVAGLLNNEPRPTSFVRRSADLRRYMALSLELIPGEAIIGGGESFTRLNKRGQKLNLWMNDPKGVMNRDMYKPVPFLMSSNGYGMFVHTSAPVTLDIGHSYDGAQTVYVGDDMLDIFFFLGGPHEILGAYTQLTGRSPVPPLWSFGLWMSRITYNTQDEVLDVAQKLREHQIPCDVLHLDTGWFDVEWRCNYEFSPSRFPDPKAMLDRLKAQNFHLSLWQVPYFTPTNTLYQEAIDKGYVILDADGKLPTEDAIVDFSNPEAIEWFKGLITRLFDLGISAIKADFGEEAPLHGAYASGKTGRFEHNLYALRYTGAVYEASRRGDDHPVIWARSAWAGGQKYPVHWGGDPEATDGAFAASIRGGLSLGASGFSFWSHDNGGFVKRSPEELYLRWLACGMFSSHTRCHGQPPKEPWLFDEAFMDRFRAIVNMRYQLMPYIYAQAVVSAEKGLPMVRALCIDYPEDPLVWEIDDSYMFGDSMLVAPLFHSGHSARKVYLPEGAWIDYQTHKAYEGGKVHNIQAGAVPLIVLVKDGTLIPHIPLAQSTQEMDWEALEYVAYAADAKQAAGVVCLPNGRPELINYELSHGGQDKISVIRSQ</sequence>
<dbReference type="InterPro" id="IPR000322">
    <property type="entry name" value="Glyco_hydro_31_TIM"/>
</dbReference>
<dbReference type="Pfam" id="PF13802">
    <property type="entry name" value="Gal_mutarotas_2"/>
    <property type="match status" value="1"/>
</dbReference>
<comment type="caution">
    <text evidence="6">The sequence shown here is derived from an EMBL/GenBank/DDBJ whole genome shotgun (WGS) entry which is preliminary data.</text>
</comment>
<dbReference type="EMBL" id="BMGR01000015">
    <property type="protein sequence ID" value="GGG18895.1"/>
    <property type="molecule type" value="Genomic_DNA"/>
</dbReference>